<comment type="catalytic activity">
    <reaction evidence="5 6">
        <text>dTDP-beta-L-rhamnose + NADP(+) = dTDP-4-dehydro-beta-L-rhamnose + NADPH + H(+)</text>
        <dbReference type="Rhea" id="RHEA:21796"/>
        <dbReference type="ChEBI" id="CHEBI:15378"/>
        <dbReference type="ChEBI" id="CHEBI:57510"/>
        <dbReference type="ChEBI" id="CHEBI:57783"/>
        <dbReference type="ChEBI" id="CHEBI:58349"/>
        <dbReference type="ChEBI" id="CHEBI:62830"/>
        <dbReference type="EC" id="1.1.1.133"/>
    </reaction>
</comment>
<dbReference type="EMBL" id="FNVE01000015">
    <property type="protein sequence ID" value="SEG68003.1"/>
    <property type="molecule type" value="Genomic_DNA"/>
</dbReference>
<protein>
    <recommendedName>
        <fullName evidence="4 6">dTDP-4-dehydrorhamnose reductase</fullName>
        <ecNumber evidence="3 6">1.1.1.133</ecNumber>
    </recommendedName>
</protein>
<comment type="pathway">
    <text evidence="1 6">Carbohydrate biosynthesis; dTDP-L-rhamnose biosynthesis.</text>
</comment>
<dbReference type="Gene3D" id="3.90.25.10">
    <property type="entry name" value="UDP-galactose 4-epimerase, domain 1"/>
    <property type="match status" value="1"/>
</dbReference>
<dbReference type="RefSeq" id="WP_088277393.1">
    <property type="nucleotide sequence ID" value="NZ_FNVE01000015.1"/>
</dbReference>
<proteinExistence type="inferred from homology"/>
<feature type="chain" id="PRO_5042849519" description="dTDP-4-dehydrorhamnose reductase" evidence="7">
    <location>
        <begin position="23"/>
        <end position="293"/>
    </location>
</feature>
<dbReference type="GO" id="GO:0005829">
    <property type="term" value="C:cytosol"/>
    <property type="evidence" value="ECO:0007669"/>
    <property type="project" value="TreeGrafter"/>
</dbReference>
<evidence type="ECO:0000259" key="8">
    <source>
        <dbReference type="Pfam" id="PF04321"/>
    </source>
</evidence>
<feature type="signal peptide" evidence="7">
    <location>
        <begin position="1"/>
        <end position="22"/>
    </location>
</feature>
<evidence type="ECO:0000256" key="6">
    <source>
        <dbReference type="RuleBase" id="RU364082"/>
    </source>
</evidence>
<dbReference type="PANTHER" id="PTHR10491">
    <property type="entry name" value="DTDP-4-DEHYDRORHAMNOSE REDUCTASE"/>
    <property type="match status" value="1"/>
</dbReference>
<evidence type="ECO:0000313" key="10">
    <source>
        <dbReference type="Proteomes" id="UP000243518"/>
    </source>
</evidence>
<dbReference type="EC" id="1.1.1.133" evidence="3 6"/>
<dbReference type="InterPro" id="IPR036291">
    <property type="entry name" value="NAD(P)-bd_dom_sf"/>
</dbReference>
<dbReference type="PANTHER" id="PTHR10491:SF4">
    <property type="entry name" value="METHIONINE ADENOSYLTRANSFERASE 2 SUBUNIT BETA"/>
    <property type="match status" value="1"/>
</dbReference>
<dbReference type="InterPro" id="IPR029903">
    <property type="entry name" value="RmlD-like-bd"/>
</dbReference>
<comment type="cofactor">
    <cofactor evidence="6">
        <name>Mg(2+)</name>
        <dbReference type="ChEBI" id="CHEBI:18420"/>
    </cofactor>
    <text evidence="6">Binds 1 Mg(2+) ion per monomer.</text>
</comment>
<gene>
    <name evidence="9" type="ORF">SAMN05216586_11535</name>
</gene>
<evidence type="ECO:0000256" key="1">
    <source>
        <dbReference type="ARBA" id="ARBA00004781"/>
    </source>
</evidence>
<dbReference type="GO" id="GO:0019305">
    <property type="term" value="P:dTDP-rhamnose biosynthetic process"/>
    <property type="evidence" value="ECO:0007669"/>
    <property type="project" value="TreeGrafter"/>
</dbReference>
<keyword evidence="7" id="KW-0732">Signal</keyword>
<evidence type="ECO:0000256" key="3">
    <source>
        <dbReference type="ARBA" id="ARBA00012929"/>
    </source>
</evidence>
<comment type="caution">
    <text evidence="9">The sequence shown here is derived from an EMBL/GenBank/DDBJ whole genome shotgun (WGS) entry which is preliminary data.</text>
</comment>
<feature type="domain" description="RmlD-like substrate binding" evidence="8">
    <location>
        <begin position="3"/>
        <end position="290"/>
    </location>
</feature>
<keyword evidence="6" id="KW-0521">NADP</keyword>
<keyword evidence="10" id="KW-1185">Reference proteome</keyword>
<evidence type="ECO:0000256" key="7">
    <source>
        <dbReference type="SAM" id="SignalP"/>
    </source>
</evidence>
<dbReference type="GO" id="GO:0008831">
    <property type="term" value="F:dTDP-4-dehydrorhamnose reductase activity"/>
    <property type="evidence" value="ECO:0007669"/>
    <property type="project" value="UniProtKB-EC"/>
</dbReference>
<comment type="function">
    <text evidence="6">Catalyzes the reduction of dTDP-6-deoxy-L-lyxo-4-hexulose to yield dTDP-L-rhamnose.</text>
</comment>
<dbReference type="Pfam" id="PF04321">
    <property type="entry name" value="RmlD_sub_bind"/>
    <property type="match status" value="1"/>
</dbReference>
<dbReference type="AlphaFoldDB" id="A0AAQ1G9J5"/>
<comment type="similarity">
    <text evidence="2 6">Belongs to the dTDP-4-dehydrorhamnose reductase family.</text>
</comment>
<dbReference type="Proteomes" id="UP000243518">
    <property type="component" value="Unassembled WGS sequence"/>
</dbReference>
<evidence type="ECO:0000256" key="2">
    <source>
        <dbReference type="ARBA" id="ARBA00010944"/>
    </source>
</evidence>
<reference evidence="9 10" key="1">
    <citation type="submission" date="2016-10" db="EMBL/GenBank/DDBJ databases">
        <authorList>
            <person name="Varghese N."/>
            <person name="Submissions S."/>
        </authorList>
    </citation>
    <scope>NUCLEOTIDE SEQUENCE [LARGE SCALE GENOMIC DNA]</scope>
    <source>
        <strain evidence="9 10">CECT 8317</strain>
    </source>
</reference>
<name>A0AAQ1G9J5_9GAMM</name>
<keyword evidence="6" id="KW-0560">Oxidoreductase</keyword>
<sequence length="293" mass="32469">MRMRVLLLGKSSLLGRALTVQAAAEDIEFLTLEEEPADWQPSAIAGWLDTLQPDAVVDLAFYHQQFQVLAPTAEALDQHTAFARQLIAECQQRDLLLCMLSNTRVFDGSKGQPYTEKDPLQPIGLHGAQQAALDSLLEQCCPRHLLLRFSWVLDSSEGGLLQRLISQLCSGETVVLAEEWRGNPTPVADMARVVLSALKQLDCNAQLYGCYHYASGEMASWISFARTLAQELVSCGRIEREPGIEPVAFETQPAAAVEPRNAVLSGRRLLHVFGIKPRTWRIGLPELLDKKIP</sequence>
<evidence type="ECO:0000313" key="9">
    <source>
        <dbReference type="EMBL" id="SEG68003.1"/>
    </source>
</evidence>
<accession>A0AAQ1G9J5</accession>
<dbReference type="InterPro" id="IPR005913">
    <property type="entry name" value="dTDP_dehydrorham_reduct"/>
</dbReference>
<dbReference type="SUPFAM" id="SSF51735">
    <property type="entry name" value="NAD(P)-binding Rossmann-fold domains"/>
    <property type="match status" value="1"/>
</dbReference>
<dbReference type="Gene3D" id="3.40.50.720">
    <property type="entry name" value="NAD(P)-binding Rossmann-like Domain"/>
    <property type="match status" value="1"/>
</dbReference>
<organism evidence="9 10">
    <name type="scientific">Halopseudomonas aestusnigri</name>
    <dbReference type="NCBI Taxonomy" id="857252"/>
    <lineage>
        <taxon>Bacteria</taxon>
        <taxon>Pseudomonadati</taxon>
        <taxon>Pseudomonadota</taxon>
        <taxon>Gammaproteobacteria</taxon>
        <taxon>Pseudomonadales</taxon>
        <taxon>Pseudomonadaceae</taxon>
        <taxon>Halopseudomonas</taxon>
    </lineage>
</organism>
<evidence type="ECO:0000256" key="5">
    <source>
        <dbReference type="ARBA" id="ARBA00048200"/>
    </source>
</evidence>
<evidence type="ECO:0000256" key="4">
    <source>
        <dbReference type="ARBA" id="ARBA00017099"/>
    </source>
</evidence>